<dbReference type="Proteomes" id="UP000602647">
    <property type="component" value="Unassembled WGS sequence"/>
</dbReference>
<evidence type="ECO:0000313" key="2">
    <source>
        <dbReference type="EMBL" id="MBC6681440.1"/>
    </source>
</evidence>
<protein>
    <submittedName>
        <fullName evidence="2">DUF551 domain-containing protein</fullName>
    </submittedName>
</protein>
<proteinExistence type="predicted"/>
<dbReference type="EMBL" id="JACRYT010000057">
    <property type="protein sequence ID" value="MBC6681440.1"/>
    <property type="molecule type" value="Genomic_DNA"/>
</dbReference>
<evidence type="ECO:0000313" key="3">
    <source>
        <dbReference type="Proteomes" id="UP000602647"/>
    </source>
</evidence>
<accession>A0A923NRL9</accession>
<dbReference type="RefSeq" id="WP_187304520.1">
    <property type="nucleotide sequence ID" value="NZ_JACRYT010000057.1"/>
</dbReference>
<dbReference type="Pfam" id="PF04448">
    <property type="entry name" value="DUF551"/>
    <property type="match status" value="1"/>
</dbReference>
<dbReference type="AlphaFoldDB" id="A0A923NRL9"/>
<feature type="domain" description="DUF551" evidence="1">
    <location>
        <begin position="49"/>
        <end position="113"/>
    </location>
</feature>
<name>A0A923NRL9_9FIRM</name>
<keyword evidence="3" id="KW-1185">Reference proteome</keyword>
<gene>
    <name evidence="2" type="ORF">H9L42_16670</name>
</gene>
<reference evidence="2" key="1">
    <citation type="submission" date="2020-08" db="EMBL/GenBank/DDBJ databases">
        <title>Genome public.</title>
        <authorList>
            <person name="Liu C."/>
            <person name="Sun Q."/>
        </authorList>
    </citation>
    <scope>NUCLEOTIDE SEQUENCE</scope>
    <source>
        <strain evidence="2">BX12</strain>
    </source>
</reference>
<comment type="caution">
    <text evidence="2">The sequence shown here is derived from an EMBL/GenBank/DDBJ whole genome shotgun (WGS) entry which is preliminary data.</text>
</comment>
<evidence type="ECO:0000259" key="1">
    <source>
        <dbReference type="Pfam" id="PF04448"/>
    </source>
</evidence>
<sequence length="119" mass="14003">MIDEKKLIEKTEHYIKRYLEPPYGREIEGTVELLKEVKDVLSEQPKAGAWIPCSEKLPENDYDTVMVFLDSKIYDIAIWHNEHGFRPWYAAHFEASPPEWKACVTAWMPLPEPWKGDLK</sequence>
<dbReference type="InterPro" id="IPR007539">
    <property type="entry name" value="DUF551"/>
</dbReference>
<organism evidence="2 3">
    <name type="scientific">Zhenpiania hominis</name>
    <dbReference type="NCBI Taxonomy" id="2763644"/>
    <lineage>
        <taxon>Bacteria</taxon>
        <taxon>Bacillati</taxon>
        <taxon>Bacillota</taxon>
        <taxon>Clostridia</taxon>
        <taxon>Peptostreptococcales</taxon>
        <taxon>Anaerovoracaceae</taxon>
        <taxon>Zhenpiania</taxon>
    </lineage>
</organism>